<dbReference type="AlphaFoldDB" id="A0A6A6I4F8"/>
<dbReference type="EMBL" id="ML987201">
    <property type="protein sequence ID" value="KAF2245186.1"/>
    <property type="molecule type" value="Genomic_DNA"/>
</dbReference>
<dbReference type="Proteomes" id="UP000800094">
    <property type="component" value="Unassembled WGS sequence"/>
</dbReference>
<protein>
    <submittedName>
        <fullName evidence="2">Uncharacterized protein</fullName>
    </submittedName>
</protein>
<sequence length="164" mass="17850">MFMSQTPLTAHQNITPPSSFTDPPLTPPPTDEKPFAHARTAASALSPRLSASTSRSPTTTAMTTPSPSPIPLPCVSPRAFIADQSLSPRSESESESMRLLKQFLQRPARLTVRNANPSYETTTDNKETRHSICDTSGGWCICFGMREDSKCDLWGAPVIKKMVG</sequence>
<reference evidence="2" key="1">
    <citation type="journal article" date="2020" name="Stud. Mycol.">
        <title>101 Dothideomycetes genomes: a test case for predicting lifestyles and emergence of pathogens.</title>
        <authorList>
            <person name="Haridas S."/>
            <person name="Albert R."/>
            <person name="Binder M."/>
            <person name="Bloem J."/>
            <person name="Labutti K."/>
            <person name="Salamov A."/>
            <person name="Andreopoulos B."/>
            <person name="Baker S."/>
            <person name="Barry K."/>
            <person name="Bills G."/>
            <person name="Bluhm B."/>
            <person name="Cannon C."/>
            <person name="Castanera R."/>
            <person name="Culley D."/>
            <person name="Daum C."/>
            <person name="Ezra D."/>
            <person name="Gonzalez J."/>
            <person name="Henrissat B."/>
            <person name="Kuo A."/>
            <person name="Liang C."/>
            <person name="Lipzen A."/>
            <person name="Lutzoni F."/>
            <person name="Magnuson J."/>
            <person name="Mondo S."/>
            <person name="Nolan M."/>
            <person name="Ohm R."/>
            <person name="Pangilinan J."/>
            <person name="Park H.-J."/>
            <person name="Ramirez L."/>
            <person name="Alfaro M."/>
            <person name="Sun H."/>
            <person name="Tritt A."/>
            <person name="Yoshinaga Y."/>
            <person name="Zwiers L.-H."/>
            <person name="Turgeon B."/>
            <person name="Goodwin S."/>
            <person name="Spatafora J."/>
            <person name="Crous P."/>
            <person name="Grigoriev I."/>
        </authorList>
    </citation>
    <scope>NUCLEOTIDE SEQUENCE</scope>
    <source>
        <strain evidence="2">CBS 122368</strain>
    </source>
</reference>
<proteinExistence type="predicted"/>
<dbReference type="RefSeq" id="XP_033680190.1">
    <property type="nucleotide sequence ID" value="XM_033836339.1"/>
</dbReference>
<feature type="compositionally biased region" description="Polar residues" evidence="1">
    <location>
        <begin position="1"/>
        <end position="14"/>
    </location>
</feature>
<keyword evidence="3" id="KW-1185">Reference proteome</keyword>
<dbReference type="GeneID" id="54589669"/>
<organism evidence="2 3">
    <name type="scientific">Trematosphaeria pertusa</name>
    <dbReference type="NCBI Taxonomy" id="390896"/>
    <lineage>
        <taxon>Eukaryota</taxon>
        <taxon>Fungi</taxon>
        <taxon>Dikarya</taxon>
        <taxon>Ascomycota</taxon>
        <taxon>Pezizomycotina</taxon>
        <taxon>Dothideomycetes</taxon>
        <taxon>Pleosporomycetidae</taxon>
        <taxon>Pleosporales</taxon>
        <taxon>Massarineae</taxon>
        <taxon>Trematosphaeriaceae</taxon>
        <taxon>Trematosphaeria</taxon>
    </lineage>
</organism>
<feature type="compositionally biased region" description="Low complexity" evidence="1">
    <location>
        <begin position="38"/>
        <end position="65"/>
    </location>
</feature>
<name>A0A6A6I4F8_9PLEO</name>
<evidence type="ECO:0000313" key="2">
    <source>
        <dbReference type="EMBL" id="KAF2245186.1"/>
    </source>
</evidence>
<feature type="region of interest" description="Disordered" evidence="1">
    <location>
        <begin position="1"/>
        <end position="74"/>
    </location>
</feature>
<evidence type="ECO:0000256" key="1">
    <source>
        <dbReference type="SAM" id="MobiDB-lite"/>
    </source>
</evidence>
<evidence type="ECO:0000313" key="3">
    <source>
        <dbReference type="Proteomes" id="UP000800094"/>
    </source>
</evidence>
<accession>A0A6A6I4F8</accession>
<gene>
    <name evidence="2" type="ORF">BU26DRAFT_78368</name>
</gene>